<dbReference type="InterPro" id="IPR023512">
    <property type="entry name" value="Deaminase_MtaD/DadD"/>
</dbReference>
<accession>A0A2S8SVT1</accession>
<feature type="binding site" evidence="4">
    <location>
        <position position="184"/>
    </location>
    <ligand>
        <name>substrate</name>
    </ligand>
</feature>
<dbReference type="EC" id="3.5.4.31" evidence="4"/>
<comment type="caution">
    <text evidence="4">Lacks conserved residue(s) required for the propagation of feature annotation.</text>
</comment>
<gene>
    <name evidence="4" type="primary">mtaD</name>
    <name evidence="6" type="ORF">B1R32_103167</name>
</gene>
<dbReference type="InterPro" id="IPR011059">
    <property type="entry name" value="Metal-dep_hydrolase_composite"/>
</dbReference>
<dbReference type="InterPro" id="IPR032466">
    <property type="entry name" value="Metal_Hydrolase"/>
</dbReference>
<name>A0A2S8SVT1_9BACT</name>
<dbReference type="InterPro" id="IPR006680">
    <property type="entry name" value="Amidohydro-rel"/>
</dbReference>
<comment type="catalytic activity">
    <reaction evidence="4">
        <text>S-adenosyl-L-homocysteine + H2O + H(+) = S-inosyl-L-homocysteine + NH4(+)</text>
        <dbReference type="Rhea" id="RHEA:20716"/>
        <dbReference type="ChEBI" id="CHEBI:15377"/>
        <dbReference type="ChEBI" id="CHEBI:15378"/>
        <dbReference type="ChEBI" id="CHEBI:28938"/>
        <dbReference type="ChEBI" id="CHEBI:57856"/>
        <dbReference type="ChEBI" id="CHEBI:57985"/>
        <dbReference type="EC" id="3.5.4.28"/>
    </reaction>
</comment>
<dbReference type="EMBL" id="NIGF01000003">
    <property type="protein sequence ID" value="PQV64900.1"/>
    <property type="molecule type" value="Genomic_DNA"/>
</dbReference>
<dbReference type="Gene3D" id="3.20.20.140">
    <property type="entry name" value="Metal-dependent hydrolases"/>
    <property type="match status" value="1"/>
</dbReference>
<evidence type="ECO:0000256" key="3">
    <source>
        <dbReference type="ARBA" id="ARBA00022833"/>
    </source>
</evidence>
<feature type="binding site" evidence="4">
    <location>
        <position position="299"/>
    </location>
    <ligand>
        <name>substrate</name>
    </ligand>
</feature>
<dbReference type="GO" id="GO:0090614">
    <property type="term" value="F:5'-methylthioadenosine deaminase activity"/>
    <property type="evidence" value="ECO:0007669"/>
    <property type="project" value="UniProtKB-UniRule"/>
</dbReference>
<dbReference type="AlphaFoldDB" id="A0A2S8SVT1"/>
<dbReference type="GO" id="GO:0046872">
    <property type="term" value="F:metal ion binding"/>
    <property type="evidence" value="ECO:0007669"/>
    <property type="project" value="UniProtKB-KW"/>
</dbReference>
<feature type="binding site" evidence="4">
    <location>
        <position position="211"/>
    </location>
    <ligand>
        <name>Zn(2+)</name>
        <dbReference type="ChEBI" id="CHEBI:29105"/>
    </ligand>
</feature>
<dbReference type="PANTHER" id="PTHR43794">
    <property type="entry name" value="AMINOHYDROLASE SSNA-RELATED"/>
    <property type="match status" value="1"/>
</dbReference>
<evidence type="ECO:0000259" key="5">
    <source>
        <dbReference type="Pfam" id="PF01979"/>
    </source>
</evidence>
<dbReference type="CDD" id="cd01298">
    <property type="entry name" value="ATZ_TRZ_like"/>
    <property type="match status" value="1"/>
</dbReference>
<feature type="domain" description="Amidohydrolase-related" evidence="5">
    <location>
        <begin position="57"/>
        <end position="403"/>
    </location>
</feature>
<comment type="function">
    <text evidence="4">Catalyzes the deamination of 5-methylthioadenosine and S-adenosyl-L-homocysteine into 5-methylthioinosine and S-inosyl-L-homocysteine, respectively. Is also able to deaminate adenosine.</text>
</comment>
<dbReference type="Gene3D" id="2.30.40.10">
    <property type="entry name" value="Urease, subunit C, domain 1"/>
    <property type="match status" value="1"/>
</dbReference>
<dbReference type="Proteomes" id="UP000237684">
    <property type="component" value="Unassembled WGS sequence"/>
</dbReference>
<feature type="binding site" evidence="4">
    <location>
        <position position="94"/>
    </location>
    <ligand>
        <name>substrate</name>
    </ligand>
</feature>
<dbReference type="EC" id="3.5.4.28" evidence="4"/>
<dbReference type="SUPFAM" id="SSF51338">
    <property type="entry name" value="Composite domain of metallo-dependent hydrolases"/>
    <property type="match status" value="2"/>
</dbReference>
<dbReference type="FunCoup" id="A0A2S8SVT1">
    <property type="interactions" value="41"/>
</dbReference>
<dbReference type="PANTHER" id="PTHR43794:SF11">
    <property type="entry name" value="AMIDOHYDROLASE-RELATED DOMAIN-CONTAINING PROTEIN"/>
    <property type="match status" value="1"/>
</dbReference>
<reference evidence="6 7" key="1">
    <citation type="journal article" date="2018" name="Syst. Appl. Microbiol.">
        <title>Abditibacterium utsteinense sp. nov., the first cultivated member of candidate phylum FBP, isolated from ice-free Antarctic soil samples.</title>
        <authorList>
            <person name="Tahon G."/>
            <person name="Tytgat B."/>
            <person name="Lebbe L."/>
            <person name="Carlier A."/>
            <person name="Willems A."/>
        </authorList>
    </citation>
    <scope>NUCLEOTIDE SEQUENCE [LARGE SCALE GENOMIC DNA]</scope>
    <source>
        <strain evidence="6 7">LMG 29911</strain>
    </source>
</reference>
<dbReference type="HAMAP" id="MF_01281">
    <property type="entry name" value="MTA_SAH_deamin"/>
    <property type="match status" value="1"/>
</dbReference>
<keyword evidence="2 4" id="KW-0378">Hydrolase</keyword>
<dbReference type="FunFam" id="3.20.20.140:FF:000014">
    <property type="entry name" value="5-methylthioadenosine/S-adenosylhomocysteine deaminase"/>
    <property type="match status" value="1"/>
</dbReference>
<sequence>MKIALSPVTAVCCDAQFQVVEDAAIHIENGHISYVGKADSAPAFRADETLGGAHFVAMPGLINTHTHAAMTLCRGFADDMALEPWLSQKIWPFERNLSEEHVYTGTLLAIAEMISGGTTTFCDMYFFERQGVRAALETGMRMCPGAVLLGFLPGADQKILNAREFIREFSAAGDGRITPFMAPHSLYTCDASQWQKIIAVARETGARITTHAAETRREVEDVTRDWGQSPIQTLEKIGALEAPLLAAHCVCTNERDREIMQNASFFVAHNPQSNLKLASGIAPISDYLQRGITVGLGPDGTASNNNLDMWEEMRLAATLHKAATLDPTAIPARQALEMATIQGAKCLGLESEIGSLEVGKKADICVLDFDKSHLTPCHNVISNLVYAAGAADVHSVLIDGKWMLKNRALQTLDGKEVRARSRQIARDLAAQA</sequence>
<feature type="binding site" evidence="4">
    <location>
        <position position="299"/>
    </location>
    <ligand>
        <name>Zn(2+)</name>
        <dbReference type="ChEBI" id="CHEBI:29105"/>
    </ligand>
</feature>
<evidence type="ECO:0000256" key="2">
    <source>
        <dbReference type="ARBA" id="ARBA00022801"/>
    </source>
</evidence>
<proteinExistence type="inferred from homology"/>
<dbReference type="GO" id="GO:0050270">
    <property type="term" value="F:S-adenosylhomocysteine deaminase activity"/>
    <property type="evidence" value="ECO:0007669"/>
    <property type="project" value="UniProtKB-UniRule"/>
</dbReference>
<dbReference type="OrthoDB" id="9807210at2"/>
<dbReference type="InParanoid" id="A0A2S8SVT1"/>
<feature type="binding site" evidence="4">
    <location>
        <position position="214"/>
    </location>
    <ligand>
        <name>substrate</name>
    </ligand>
</feature>
<evidence type="ECO:0000313" key="7">
    <source>
        <dbReference type="Proteomes" id="UP000237684"/>
    </source>
</evidence>
<keyword evidence="1 4" id="KW-0479">Metal-binding</keyword>
<organism evidence="6 7">
    <name type="scientific">Abditibacterium utsteinense</name>
    <dbReference type="NCBI Taxonomy" id="1960156"/>
    <lineage>
        <taxon>Bacteria</taxon>
        <taxon>Pseudomonadati</taxon>
        <taxon>Abditibacteriota</taxon>
        <taxon>Abditibacteriia</taxon>
        <taxon>Abditibacteriales</taxon>
        <taxon>Abditibacteriaceae</taxon>
        <taxon>Abditibacterium</taxon>
    </lineage>
</organism>
<keyword evidence="3 4" id="KW-0862">Zinc</keyword>
<dbReference type="Pfam" id="PF01979">
    <property type="entry name" value="Amidohydro_1"/>
    <property type="match status" value="1"/>
</dbReference>
<comment type="similarity">
    <text evidence="4">Belongs to the metallo-dependent hydrolases superfamily. MTA/SAH deaminase family.</text>
</comment>
<keyword evidence="7" id="KW-1185">Reference proteome</keyword>
<dbReference type="InterPro" id="IPR050287">
    <property type="entry name" value="MTA/SAH_deaminase"/>
</dbReference>
<comment type="cofactor">
    <cofactor evidence="4">
        <name>Zn(2+)</name>
        <dbReference type="ChEBI" id="CHEBI:29105"/>
    </cofactor>
    <text evidence="4">Binds 1 zinc ion per subunit.</text>
</comment>
<dbReference type="RefSeq" id="WP_105482773.1">
    <property type="nucleotide sequence ID" value="NZ_NIGF01000003.1"/>
</dbReference>
<comment type="caution">
    <text evidence="6">The sequence shown here is derived from an EMBL/GenBank/DDBJ whole genome shotgun (WGS) entry which is preliminary data.</text>
</comment>
<protein>
    <recommendedName>
        <fullName evidence="4">5-methylthioadenosine/S-adenosylhomocysteine deaminase</fullName>
        <shortName evidence="4">MTA/SAH deaminase</shortName>
        <ecNumber evidence="4">3.5.4.28</ecNumber>
        <ecNumber evidence="4">3.5.4.31</ecNumber>
    </recommendedName>
</protein>
<dbReference type="SUPFAM" id="SSF51556">
    <property type="entry name" value="Metallo-dependent hydrolases"/>
    <property type="match status" value="1"/>
</dbReference>
<evidence type="ECO:0000313" key="6">
    <source>
        <dbReference type="EMBL" id="PQV64900.1"/>
    </source>
</evidence>
<feature type="binding site" evidence="4">
    <location>
        <position position="67"/>
    </location>
    <ligand>
        <name>Zn(2+)</name>
        <dbReference type="ChEBI" id="CHEBI:29105"/>
    </ligand>
</feature>
<evidence type="ECO:0000256" key="1">
    <source>
        <dbReference type="ARBA" id="ARBA00022723"/>
    </source>
</evidence>
<comment type="catalytic activity">
    <reaction evidence="4">
        <text>S-methyl-5'-thioadenosine + H2O + H(+) = S-methyl-5'-thioinosine + NH4(+)</text>
        <dbReference type="Rhea" id="RHEA:25025"/>
        <dbReference type="ChEBI" id="CHEBI:15377"/>
        <dbReference type="ChEBI" id="CHEBI:15378"/>
        <dbReference type="ChEBI" id="CHEBI:17509"/>
        <dbReference type="ChEBI" id="CHEBI:28938"/>
        <dbReference type="ChEBI" id="CHEBI:48595"/>
        <dbReference type="EC" id="3.5.4.31"/>
    </reaction>
</comment>
<feature type="binding site" evidence="4">
    <location>
        <position position="65"/>
    </location>
    <ligand>
        <name>Zn(2+)</name>
        <dbReference type="ChEBI" id="CHEBI:29105"/>
    </ligand>
</feature>
<evidence type="ECO:0000256" key="4">
    <source>
        <dbReference type="HAMAP-Rule" id="MF_01281"/>
    </source>
</evidence>